<evidence type="ECO:0000313" key="8">
    <source>
        <dbReference type="Proteomes" id="UP000077143"/>
    </source>
</evidence>
<proteinExistence type="predicted"/>
<evidence type="ECO:0000256" key="6">
    <source>
        <dbReference type="SAM" id="MobiDB-lite"/>
    </source>
</evidence>
<feature type="compositionally biased region" description="Low complexity" evidence="6">
    <location>
        <begin position="29"/>
        <end position="62"/>
    </location>
</feature>
<evidence type="ECO:0000256" key="2">
    <source>
        <dbReference type="ARBA" id="ARBA00022729"/>
    </source>
</evidence>
<keyword evidence="3" id="KW-0472">Membrane</keyword>
<keyword evidence="8" id="KW-1185">Reference proteome</keyword>
<accession>A0A172UUJ2</accession>
<dbReference type="InterPro" id="IPR008691">
    <property type="entry name" value="LpqH"/>
</dbReference>
<sequence length="171" mass="16342">MKRGFVVAVSGAALLIAGLSGCSSDDKSSSASSSSETSAAASSASETSAASESPTAATGSGTTKVVIDGQEQAVNGSIVCAAMGGNVNIAIGEATTGIAAVVSEGDSPTVTSVGLGNVNGVTLGYAAGAGGEAKAEKDGNTYKITGTATGVDMANPMTPVSKPFEIEVTCP</sequence>
<evidence type="ECO:0008006" key="9">
    <source>
        <dbReference type="Google" id="ProtNLM"/>
    </source>
</evidence>
<evidence type="ECO:0000256" key="3">
    <source>
        <dbReference type="ARBA" id="ARBA00023136"/>
    </source>
</evidence>
<dbReference type="KEGG" id="madi:A7U43_05115"/>
<keyword evidence="5" id="KW-0449">Lipoprotein</keyword>
<organism evidence="7 8">
    <name type="scientific">Mycobacterium adipatum</name>
    <dbReference type="NCBI Taxonomy" id="1682113"/>
    <lineage>
        <taxon>Bacteria</taxon>
        <taxon>Bacillati</taxon>
        <taxon>Actinomycetota</taxon>
        <taxon>Actinomycetes</taxon>
        <taxon>Mycobacteriales</taxon>
        <taxon>Mycobacteriaceae</taxon>
        <taxon>Mycobacterium</taxon>
    </lineage>
</organism>
<feature type="region of interest" description="Disordered" evidence="6">
    <location>
        <begin position="21"/>
        <end position="62"/>
    </location>
</feature>
<evidence type="ECO:0000256" key="1">
    <source>
        <dbReference type="ARBA" id="ARBA00022475"/>
    </source>
</evidence>
<dbReference type="PROSITE" id="PS51257">
    <property type="entry name" value="PROKAR_LIPOPROTEIN"/>
    <property type="match status" value="1"/>
</dbReference>
<dbReference type="RefSeq" id="WP_068001948.1">
    <property type="nucleotide sequence ID" value="NZ_CP015596.1"/>
</dbReference>
<dbReference type="Proteomes" id="UP000077143">
    <property type="component" value="Chromosome"/>
</dbReference>
<protein>
    <recommendedName>
        <fullName evidence="9">Lipoprotein LpqH</fullName>
    </recommendedName>
</protein>
<keyword evidence="1" id="KW-1003">Cell membrane</keyword>
<dbReference type="AlphaFoldDB" id="A0A172UUJ2"/>
<evidence type="ECO:0000313" key="7">
    <source>
        <dbReference type="EMBL" id="ANE82653.1"/>
    </source>
</evidence>
<dbReference type="EMBL" id="CP015596">
    <property type="protein sequence ID" value="ANE82653.1"/>
    <property type="molecule type" value="Genomic_DNA"/>
</dbReference>
<dbReference type="OrthoDB" id="4376250at2"/>
<dbReference type="Pfam" id="PF05481">
    <property type="entry name" value="Myco_19_kDa"/>
    <property type="match status" value="1"/>
</dbReference>
<keyword evidence="2" id="KW-0732">Signal</keyword>
<name>A0A172UUJ2_9MYCO</name>
<evidence type="ECO:0000256" key="5">
    <source>
        <dbReference type="ARBA" id="ARBA00023288"/>
    </source>
</evidence>
<dbReference type="GO" id="GO:0016020">
    <property type="term" value="C:membrane"/>
    <property type="evidence" value="ECO:0007669"/>
    <property type="project" value="InterPro"/>
</dbReference>
<gene>
    <name evidence="7" type="ORF">A7U43_05115</name>
</gene>
<dbReference type="STRING" id="1682113.A7U43_05115"/>
<reference evidence="7 8" key="1">
    <citation type="submission" date="2016-05" db="EMBL/GenBank/DDBJ databases">
        <title>Complete genome sequence of a phthalic acid esters degrading Mycobacterium sp. YC-RL4.</title>
        <authorList>
            <person name="Ren L."/>
            <person name="Fan S."/>
            <person name="Ruth N."/>
            <person name="Jia Y."/>
            <person name="Wang J."/>
            <person name="Qiao C."/>
        </authorList>
    </citation>
    <scope>NUCLEOTIDE SEQUENCE [LARGE SCALE GENOMIC DNA]</scope>
    <source>
        <strain evidence="7 8">YC-RL4</strain>
    </source>
</reference>
<keyword evidence="4" id="KW-0564">Palmitate</keyword>
<evidence type="ECO:0000256" key="4">
    <source>
        <dbReference type="ARBA" id="ARBA00023139"/>
    </source>
</evidence>